<accession>A0ABW3K1X4</accession>
<keyword evidence="2" id="KW-1185">Reference proteome</keyword>
<dbReference type="RefSeq" id="WP_377579680.1">
    <property type="nucleotide sequence ID" value="NZ_JBHTKA010000004.1"/>
</dbReference>
<comment type="caution">
    <text evidence="1">The sequence shown here is derived from an EMBL/GenBank/DDBJ whole genome shotgun (WGS) entry which is preliminary data.</text>
</comment>
<gene>
    <name evidence="1" type="ORF">ACFQ21_13220</name>
</gene>
<protein>
    <submittedName>
        <fullName evidence="1">Uncharacterized protein</fullName>
    </submittedName>
</protein>
<proteinExistence type="predicted"/>
<dbReference type="EMBL" id="JBHTKA010000004">
    <property type="protein sequence ID" value="MFD1000277.1"/>
    <property type="molecule type" value="Genomic_DNA"/>
</dbReference>
<name>A0ABW3K1X4_9BACT</name>
<evidence type="ECO:0000313" key="2">
    <source>
        <dbReference type="Proteomes" id="UP001597112"/>
    </source>
</evidence>
<sequence length="166" mass="18696">MAITEKQKEDAILARGQILSVSSDLEFVTNEIIVALIIPKSASDDITSEGLLEAFILRHLTLRKKMELVKDGLTSIGLFDEVREIFNEINGTFIPVRNKAAHSLPWYGQEEIGFGGLEFEKSNGEIVLKQAKLSMDDWGKFCDDFKNKIKKLREIKNKVASVVIKK</sequence>
<dbReference type="Proteomes" id="UP001597112">
    <property type="component" value="Unassembled WGS sequence"/>
</dbReference>
<organism evidence="1 2">
    <name type="scientific">Ohtaekwangia kribbensis</name>
    <dbReference type="NCBI Taxonomy" id="688913"/>
    <lineage>
        <taxon>Bacteria</taxon>
        <taxon>Pseudomonadati</taxon>
        <taxon>Bacteroidota</taxon>
        <taxon>Cytophagia</taxon>
        <taxon>Cytophagales</taxon>
        <taxon>Fulvivirgaceae</taxon>
        <taxon>Ohtaekwangia</taxon>
    </lineage>
</organism>
<reference evidence="2" key="1">
    <citation type="journal article" date="2019" name="Int. J. Syst. Evol. Microbiol.">
        <title>The Global Catalogue of Microorganisms (GCM) 10K type strain sequencing project: providing services to taxonomists for standard genome sequencing and annotation.</title>
        <authorList>
            <consortium name="The Broad Institute Genomics Platform"/>
            <consortium name="The Broad Institute Genome Sequencing Center for Infectious Disease"/>
            <person name="Wu L."/>
            <person name="Ma J."/>
        </authorList>
    </citation>
    <scope>NUCLEOTIDE SEQUENCE [LARGE SCALE GENOMIC DNA]</scope>
    <source>
        <strain evidence="2">CCUG 58938</strain>
    </source>
</reference>
<evidence type="ECO:0000313" key="1">
    <source>
        <dbReference type="EMBL" id="MFD1000277.1"/>
    </source>
</evidence>